<name>T1CPW4_9ZZZZ</name>
<proteinExistence type="predicted"/>
<protein>
    <submittedName>
        <fullName evidence="1">Transposase</fullName>
    </submittedName>
</protein>
<comment type="caution">
    <text evidence="1">The sequence shown here is derived from an EMBL/GenBank/DDBJ whole genome shotgun (WGS) entry which is preliminary data.</text>
</comment>
<dbReference type="Pfam" id="PF13551">
    <property type="entry name" value="HTH_29"/>
    <property type="match status" value="1"/>
</dbReference>
<dbReference type="EMBL" id="AUZY01002910">
    <property type="protein sequence ID" value="EQD71090.1"/>
    <property type="molecule type" value="Genomic_DNA"/>
</dbReference>
<accession>T1CPW4</accession>
<dbReference type="InterPro" id="IPR009057">
    <property type="entry name" value="Homeodomain-like_sf"/>
</dbReference>
<gene>
    <name evidence="1" type="ORF">B1B_04644</name>
</gene>
<evidence type="ECO:0000313" key="1">
    <source>
        <dbReference type="EMBL" id="EQD71090.1"/>
    </source>
</evidence>
<organism evidence="1">
    <name type="scientific">mine drainage metagenome</name>
    <dbReference type="NCBI Taxonomy" id="410659"/>
    <lineage>
        <taxon>unclassified sequences</taxon>
        <taxon>metagenomes</taxon>
        <taxon>ecological metagenomes</taxon>
    </lineage>
</organism>
<dbReference type="SUPFAM" id="SSF46689">
    <property type="entry name" value="Homeodomain-like"/>
    <property type="match status" value="1"/>
</dbReference>
<reference evidence="1" key="1">
    <citation type="submission" date="2013-08" db="EMBL/GenBank/DDBJ databases">
        <authorList>
            <person name="Mendez C."/>
            <person name="Richter M."/>
            <person name="Ferrer M."/>
            <person name="Sanchez J."/>
        </authorList>
    </citation>
    <scope>NUCLEOTIDE SEQUENCE</scope>
</reference>
<sequence length="79" mass="8777">MTELERLSRSRSGEVRIAERARIVLACLQGKRNAEVASEIGVRPNTVGQWRRRFAARGIAGLRDEPRSGKPTKYGVDVA</sequence>
<dbReference type="Gene3D" id="1.10.10.10">
    <property type="entry name" value="Winged helix-like DNA-binding domain superfamily/Winged helix DNA-binding domain"/>
    <property type="match status" value="1"/>
</dbReference>
<dbReference type="AlphaFoldDB" id="T1CPW4"/>
<dbReference type="InterPro" id="IPR036388">
    <property type="entry name" value="WH-like_DNA-bd_sf"/>
</dbReference>
<reference evidence="1" key="2">
    <citation type="journal article" date="2014" name="ISME J.">
        <title>Microbial stratification in low pH oxic and suboxic macroscopic growths along an acid mine drainage.</title>
        <authorList>
            <person name="Mendez-Garcia C."/>
            <person name="Mesa V."/>
            <person name="Sprenger R.R."/>
            <person name="Richter M."/>
            <person name="Diez M.S."/>
            <person name="Solano J."/>
            <person name="Bargiela R."/>
            <person name="Golyshina O.V."/>
            <person name="Manteca A."/>
            <person name="Ramos J.L."/>
            <person name="Gallego J.R."/>
            <person name="Llorente I."/>
            <person name="Martins Dos Santos V.A."/>
            <person name="Jensen O.N."/>
            <person name="Pelaez A.I."/>
            <person name="Sanchez J."/>
            <person name="Ferrer M."/>
        </authorList>
    </citation>
    <scope>NUCLEOTIDE SEQUENCE</scope>
</reference>